<dbReference type="Pfam" id="PF13923">
    <property type="entry name" value="zf-C3HC4_2"/>
    <property type="match status" value="1"/>
</dbReference>
<dbReference type="EMBL" id="OE839108">
    <property type="protein sequence ID" value="CAD7585554.1"/>
    <property type="molecule type" value="Genomic_DNA"/>
</dbReference>
<dbReference type="InterPro" id="IPR013083">
    <property type="entry name" value="Znf_RING/FYVE/PHD"/>
</dbReference>
<dbReference type="GO" id="GO:0061630">
    <property type="term" value="F:ubiquitin protein ligase activity"/>
    <property type="evidence" value="ECO:0007669"/>
    <property type="project" value="TreeGrafter"/>
</dbReference>
<dbReference type="InterPro" id="IPR052443">
    <property type="entry name" value="E3_ubiq-ligase_RNF220-like"/>
</dbReference>
<dbReference type="AlphaFoldDB" id="A0A7R9PG51"/>
<evidence type="ECO:0000256" key="2">
    <source>
        <dbReference type="ARBA" id="ARBA00022833"/>
    </source>
</evidence>
<evidence type="ECO:0000256" key="1">
    <source>
        <dbReference type="ARBA" id="ARBA00022771"/>
    </source>
</evidence>
<dbReference type="SUPFAM" id="SSF57850">
    <property type="entry name" value="RING/U-box"/>
    <property type="match status" value="1"/>
</dbReference>
<reference evidence="4" key="1">
    <citation type="submission" date="2020-11" db="EMBL/GenBank/DDBJ databases">
        <authorList>
            <person name="Tran Van P."/>
        </authorList>
    </citation>
    <scope>NUCLEOTIDE SEQUENCE</scope>
</reference>
<evidence type="ECO:0000259" key="3">
    <source>
        <dbReference type="Pfam" id="PF13923"/>
    </source>
</evidence>
<sequence length="228" mass="25242">MGFEPGAFGLPRQRYLGIFPCPVHSLLKFEGSVYDGPLAVSCPAGTSWRCPDQLSLAETGSTNYQLLSVCGVGSPFSHPTQVIHYISSHSIRPAGRLAGFSNLETSFRDFGRVTLRQADLPVLHIPIGRASKKMRNATGGTNNLHLNSQPNLKEQTKPVREGMIIPMDPSLAPPLIFGRIERYKKPVISVCCWHVHCEECWLHTLGAKKLCPQCNMITSPSDLRRIYM</sequence>
<dbReference type="InterPro" id="IPR001841">
    <property type="entry name" value="Znf_RING"/>
</dbReference>
<name>A0A7R9PG51_TIMGE</name>
<accession>A0A7R9PG51</accession>
<dbReference type="Gene3D" id="3.30.40.10">
    <property type="entry name" value="Zinc/RING finger domain, C3HC4 (zinc finger)"/>
    <property type="match status" value="1"/>
</dbReference>
<proteinExistence type="predicted"/>
<dbReference type="PANTHER" id="PTHR13459:SF1">
    <property type="entry name" value="E3 UBIQUITIN-PROTEIN LIGASE RNF220 ISOFORM X1"/>
    <property type="match status" value="1"/>
</dbReference>
<organism evidence="4">
    <name type="scientific">Timema genevievae</name>
    <name type="common">Walking stick</name>
    <dbReference type="NCBI Taxonomy" id="629358"/>
    <lineage>
        <taxon>Eukaryota</taxon>
        <taxon>Metazoa</taxon>
        <taxon>Ecdysozoa</taxon>
        <taxon>Arthropoda</taxon>
        <taxon>Hexapoda</taxon>
        <taxon>Insecta</taxon>
        <taxon>Pterygota</taxon>
        <taxon>Neoptera</taxon>
        <taxon>Polyneoptera</taxon>
        <taxon>Phasmatodea</taxon>
        <taxon>Timematodea</taxon>
        <taxon>Timematoidea</taxon>
        <taxon>Timematidae</taxon>
        <taxon>Timema</taxon>
    </lineage>
</organism>
<dbReference type="GO" id="GO:0016567">
    <property type="term" value="P:protein ubiquitination"/>
    <property type="evidence" value="ECO:0007669"/>
    <property type="project" value="TreeGrafter"/>
</dbReference>
<gene>
    <name evidence="4" type="ORF">TGEB3V08_LOCUS55</name>
</gene>
<dbReference type="PANTHER" id="PTHR13459">
    <property type="entry name" value="E3 UBIQUITIN-PROTEIN LIGASE RNF220 ISOFORM X1"/>
    <property type="match status" value="1"/>
</dbReference>
<keyword evidence="1" id="KW-0479">Metal-binding</keyword>
<keyword evidence="2" id="KW-0862">Zinc</keyword>
<feature type="domain" description="RING-type" evidence="3">
    <location>
        <begin position="181"/>
        <end position="214"/>
    </location>
</feature>
<evidence type="ECO:0000313" key="4">
    <source>
        <dbReference type="EMBL" id="CAD7585554.1"/>
    </source>
</evidence>
<keyword evidence="1" id="KW-0863">Zinc-finger</keyword>
<protein>
    <recommendedName>
        <fullName evidence="3">RING-type domain-containing protein</fullName>
    </recommendedName>
</protein>